<organism evidence="1">
    <name type="scientific">Timema shepardi</name>
    <name type="common">Walking stick</name>
    <dbReference type="NCBI Taxonomy" id="629360"/>
    <lineage>
        <taxon>Eukaryota</taxon>
        <taxon>Metazoa</taxon>
        <taxon>Ecdysozoa</taxon>
        <taxon>Arthropoda</taxon>
        <taxon>Hexapoda</taxon>
        <taxon>Insecta</taxon>
        <taxon>Pterygota</taxon>
        <taxon>Neoptera</taxon>
        <taxon>Polyneoptera</taxon>
        <taxon>Phasmatodea</taxon>
        <taxon>Timematodea</taxon>
        <taxon>Timematoidea</taxon>
        <taxon>Timematidae</taxon>
        <taxon>Timema</taxon>
    </lineage>
</organism>
<name>A0A7R9B4U0_TIMSH</name>
<accession>A0A7R9B4U0</accession>
<protein>
    <submittedName>
        <fullName evidence="1">Uncharacterized protein</fullName>
    </submittedName>
</protein>
<proteinExistence type="predicted"/>
<evidence type="ECO:0000313" key="1">
    <source>
        <dbReference type="EMBL" id="CAD7265505.1"/>
    </source>
</evidence>
<sequence>MRLKNNPICHFLRRSSTPPAEPPEETVKKVFPEAREDSSTCPISALSTPPEYAVPRGYTHKQTRKLPLSIRLTSCVKPTARWTVQSPTPP</sequence>
<reference evidence="1" key="1">
    <citation type="submission" date="2020-11" db="EMBL/GenBank/DDBJ databases">
        <authorList>
            <person name="Tran Van P."/>
        </authorList>
    </citation>
    <scope>NUCLEOTIDE SEQUENCE</scope>
</reference>
<gene>
    <name evidence="1" type="ORF">TSIB3V08_LOCUS9541</name>
</gene>
<dbReference type="EMBL" id="OC005600">
    <property type="protein sequence ID" value="CAD7265505.1"/>
    <property type="molecule type" value="Genomic_DNA"/>
</dbReference>
<dbReference type="AlphaFoldDB" id="A0A7R9B4U0"/>